<feature type="transmembrane region" description="Helical" evidence="4">
    <location>
        <begin position="57"/>
        <end position="76"/>
    </location>
</feature>
<evidence type="ECO:0000256" key="2">
    <source>
        <dbReference type="ARBA" id="ARBA00022989"/>
    </source>
</evidence>
<feature type="transmembrane region" description="Helical" evidence="4">
    <location>
        <begin position="26"/>
        <end position="51"/>
    </location>
</feature>
<dbReference type="InterPro" id="IPR011701">
    <property type="entry name" value="MFS"/>
</dbReference>
<dbReference type="PANTHER" id="PTHR43129">
    <property type="entry name" value="FOSMIDOMYCIN RESISTANCE PROTEIN"/>
    <property type="match status" value="1"/>
</dbReference>
<dbReference type="PROSITE" id="PS50850">
    <property type="entry name" value="MFS"/>
    <property type="match status" value="1"/>
</dbReference>
<keyword evidence="1 4" id="KW-0812">Transmembrane</keyword>
<dbReference type="SUPFAM" id="SSF103473">
    <property type="entry name" value="MFS general substrate transporter"/>
    <property type="match status" value="1"/>
</dbReference>
<dbReference type="PANTHER" id="PTHR43129:SF1">
    <property type="entry name" value="FOSMIDOMYCIN RESISTANCE PROTEIN"/>
    <property type="match status" value="1"/>
</dbReference>
<proteinExistence type="predicted"/>
<evidence type="ECO:0000256" key="4">
    <source>
        <dbReference type="SAM" id="Phobius"/>
    </source>
</evidence>
<feature type="domain" description="Major facilitator superfamily (MFS) profile" evidence="5">
    <location>
        <begin position="26"/>
        <end position="411"/>
    </location>
</feature>
<feature type="transmembrane region" description="Helical" evidence="4">
    <location>
        <begin position="88"/>
        <end position="107"/>
    </location>
</feature>
<dbReference type="Pfam" id="PF07690">
    <property type="entry name" value="MFS_1"/>
    <property type="match status" value="1"/>
</dbReference>
<dbReference type="InterPro" id="IPR036259">
    <property type="entry name" value="MFS_trans_sf"/>
</dbReference>
<protein>
    <submittedName>
        <fullName evidence="6">MFS transporter</fullName>
    </submittedName>
</protein>
<dbReference type="Proteomes" id="UP001519924">
    <property type="component" value="Unassembled WGS sequence"/>
</dbReference>
<name>A0ABS7F5L6_9PROT</name>
<keyword evidence="3 4" id="KW-0472">Membrane</keyword>
<evidence type="ECO:0000313" key="6">
    <source>
        <dbReference type="EMBL" id="MBW8270854.1"/>
    </source>
</evidence>
<feature type="transmembrane region" description="Helical" evidence="4">
    <location>
        <begin position="113"/>
        <end position="130"/>
    </location>
</feature>
<evidence type="ECO:0000259" key="5">
    <source>
        <dbReference type="PROSITE" id="PS50850"/>
    </source>
</evidence>
<sequence length="429" mass="43831">MTAAPGAAPPGPGPSPPASRRRDLRICALIGCGHFLSHFYMLCLPPLFLAWRAEFGVSYATLGLATAVMSATTAALQTPMGFWIDRHGARPFLVGGTLLMALSVSAMAAAPEFWMIVALALLSGVGNSVIHPADYAILAGSVHKSFMGRAFALHTFTGNLGFALAPPAIALLTTAMGWRAALLLVGLLGVPVVAAILWQSRILRDQAKPEPKRTADAAAAPAGRRLLLSRPMLLFFGFFLLSAMAGSGVQSFVIAVLGQLWGTPVAVGSMVLTGYMAGATLGTLVGGVVADRARRGLAGFVVLLTLAAMALLLALGLVPMPEALMPAVATAAGLALGASRTPRDVMLKEASPPGEIGKVFGFVSSGLPLGSALMPVPMGLLMDLGHPELVLPAVAALLGLSLLCMGGAEGAARAARRGTAPAARPVAAE</sequence>
<reference evidence="6 7" key="1">
    <citation type="submission" date="2021-08" db="EMBL/GenBank/DDBJ databases">
        <title>Caldovatus sediminis gen. nov., sp. nov., a moderately thermophilic bacterium isolated from a hot spring.</title>
        <authorList>
            <person name="Hu C.-J."/>
            <person name="Li W.-J."/>
            <person name="Xian W.-D."/>
        </authorList>
    </citation>
    <scope>NUCLEOTIDE SEQUENCE [LARGE SCALE GENOMIC DNA]</scope>
    <source>
        <strain evidence="6 7">SYSU G05006</strain>
    </source>
</reference>
<evidence type="ECO:0000256" key="3">
    <source>
        <dbReference type="ARBA" id="ARBA00023136"/>
    </source>
</evidence>
<feature type="transmembrane region" description="Helical" evidence="4">
    <location>
        <begin position="178"/>
        <end position="198"/>
    </location>
</feature>
<dbReference type="InterPro" id="IPR020846">
    <property type="entry name" value="MFS_dom"/>
</dbReference>
<evidence type="ECO:0000313" key="7">
    <source>
        <dbReference type="Proteomes" id="UP001519924"/>
    </source>
</evidence>
<keyword evidence="7" id="KW-1185">Reference proteome</keyword>
<dbReference type="EMBL" id="JAHZUY010000056">
    <property type="protein sequence ID" value="MBW8270854.1"/>
    <property type="molecule type" value="Genomic_DNA"/>
</dbReference>
<feature type="transmembrane region" description="Helical" evidence="4">
    <location>
        <begin position="267"/>
        <end position="290"/>
    </location>
</feature>
<accession>A0ABS7F5L6</accession>
<dbReference type="RefSeq" id="WP_220118634.1">
    <property type="nucleotide sequence ID" value="NZ_JAHZUY010000056.1"/>
</dbReference>
<gene>
    <name evidence="6" type="ORF">K1J50_15325</name>
</gene>
<feature type="transmembrane region" description="Helical" evidence="4">
    <location>
        <begin position="151"/>
        <end position="172"/>
    </location>
</feature>
<keyword evidence="2 4" id="KW-1133">Transmembrane helix</keyword>
<dbReference type="Gene3D" id="1.20.1250.20">
    <property type="entry name" value="MFS general substrate transporter like domains"/>
    <property type="match status" value="1"/>
</dbReference>
<feature type="transmembrane region" description="Helical" evidence="4">
    <location>
        <begin position="233"/>
        <end position="261"/>
    </location>
</feature>
<organism evidence="6 7">
    <name type="scientific">Caldovatus aquaticus</name>
    <dbReference type="NCBI Taxonomy" id="2865671"/>
    <lineage>
        <taxon>Bacteria</taxon>
        <taxon>Pseudomonadati</taxon>
        <taxon>Pseudomonadota</taxon>
        <taxon>Alphaproteobacteria</taxon>
        <taxon>Acetobacterales</taxon>
        <taxon>Roseomonadaceae</taxon>
        <taxon>Caldovatus</taxon>
    </lineage>
</organism>
<comment type="caution">
    <text evidence="6">The sequence shown here is derived from an EMBL/GenBank/DDBJ whole genome shotgun (WGS) entry which is preliminary data.</text>
</comment>
<feature type="transmembrane region" description="Helical" evidence="4">
    <location>
        <begin position="297"/>
        <end position="317"/>
    </location>
</feature>
<feature type="transmembrane region" description="Helical" evidence="4">
    <location>
        <begin position="389"/>
        <end position="408"/>
    </location>
</feature>
<evidence type="ECO:0000256" key="1">
    <source>
        <dbReference type="ARBA" id="ARBA00022692"/>
    </source>
</evidence>